<dbReference type="InterPro" id="IPR034466">
    <property type="entry name" value="Methyltransferase_Class_B"/>
</dbReference>
<evidence type="ECO:0000256" key="5">
    <source>
        <dbReference type="ARBA" id="ARBA00023014"/>
    </source>
</evidence>
<dbReference type="InterPro" id="IPR051198">
    <property type="entry name" value="BchE-like"/>
</dbReference>
<evidence type="ECO:0000256" key="3">
    <source>
        <dbReference type="ARBA" id="ARBA00022723"/>
    </source>
</evidence>
<dbReference type="PANTHER" id="PTHR43409">
    <property type="entry name" value="ANAEROBIC MAGNESIUM-PROTOPORPHYRIN IX MONOMETHYL ESTER CYCLASE-RELATED"/>
    <property type="match status" value="1"/>
</dbReference>
<organism evidence="7">
    <name type="scientific">marine sediment metagenome</name>
    <dbReference type="NCBI Taxonomy" id="412755"/>
    <lineage>
        <taxon>unclassified sequences</taxon>
        <taxon>metagenomes</taxon>
        <taxon>ecological metagenomes</taxon>
    </lineage>
</organism>
<keyword evidence="4" id="KW-0408">Iron</keyword>
<feature type="domain" description="Radical SAM core" evidence="6">
    <location>
        <begin position="30"/>
        <end position="247"/>
    </location>
</feature>
<dbReference type="SFLD" id="SFLDG01123">
    <property type="entry name" value="methyltransferase_(Class_B)"/>
    <property type="match status" value="1"/>
</dbReference>
<dbReference type="PANTHER" id="PTHR43409:SF16">
    <property type="entry name" value="SLR0320 PROTEIN"/>
    <property type="match status" value="1"/>
</dbReference>
<evidence type="ECO:0000259" key="6">
    <source>
        <dbReference type="PROSITE" id="PS51918"/>
    </source>
</evidence>
<dbReference type="InterPro" id="IPR007197">
    <property type="entry name" value="rSAM"/>
</dbReference>
<dbReference type="InterPro" id="IPR058240">
    <property type="entry name" value="rSAM_sf"/>
</dbReference>
<proteinExistence type="predicted"/>
<comment type="caution">
    <text evidence="7">The sequence shown here is derived from an EMBL/GenBank/DDBJ whole genome shotgun (WGS) entry which is preliminary data.</text>
</comment>
<name>A0A0F9FHS3_9ZZZZ</name>
<dbReference type="GO" id="GO:0003824">
    <property type="term" value="F:catalytic activity"/>
    <property type="evidence" value="ECO:0007669"/>
    <property type="project" value="InterPro"/>
</dbReference>
<dbReference type="Gene3D" id="3.80.30.20">
    <property type="entry name" value="tm_1862 like domain"/>
    <property type="match status" value="1"/>
</dbReference>
<dbReference type="SFLD" id="SFLDS00029">
    <property type="entry name" value="Radical_SAM"/>
    <property type="match status" value="1"/>
</dbReference>
<dbReference type="CDD" id="cd01335">
    <property type="entry name" value="Radical_SAM"/>
    <property type="match status" value="1"/>
</dbReference>
<sequence>GKKIPKIQSGQIITDLDTIPVPDRSLIDKQSYDKHESMIFSRGCPYKCYYCSRPAVSNKVRYRSVSNMIDEIEMVYEHCGGIINIQDDSLTINKKKVHELCEEIINRKLKLEWECNTRIDLVTDELLGIMKKAGCSLIHFGIESGNEGLRKNQIQKGNFSNKRIKEVFGLCRKHGIKIACYFMLGHPGETKETLEETRQMILKSGIDVVGVSIPTPFPGSDLYDISEKAGIINNRTVDSFAEKRLGEGYIGNYPVYIPSGIQKEYLYGVMQNINRKFYINFKTFWQTCKKDIMSPKHLKKDAIDLVSLIVKGVSSRKPYTKKKNEAKKHAQKT</sequence>
<dbReference type="PROSITE" id="PS51918">
    <property type="entry name" value="RADICAL_SAM"/>
    <property type="match status" value="1"/>
</dbReference>
<comment type="cofactor">
    <cofactor evidence="1">
        <name>[4Fe-4S] cluster</name>
        <dbReference type="ChEBI" id="CHEBI:49883"/>
    </cofactor>
</comment>
<dbReference type="AlphaFoldDB" id="A0A0F9FHS3"/>
<gene>
    <name evidence="7" type="ORF">LCGC14_2241930</name>
</gene>
<evidence type="ECO:0000256" key="4">
    <source>
        <dbReference type="ARBA" id="ARBA00023004"/>
    </source>
</evidence>
<evidence type="ECO:0000313" key="7">
    <source>
        <dbReference type="EMBL" id="KKL56785.1"/>
    </source>
</evidence>
<keyword evidence="5" id="KW-0411">Iron-sulfur</keyword>
<dbReference type="SFLD" id="SFLDG01082">
    <property type="entry name" value="B12-binding_domain_containing"/>
    <property type="match status" value="1"/>
</dbReference>
<feature type="non-terminal residue" evidence="7">
    <location>
        <position position="1"/>
    </location>
</feature>
<evidence type="ECO:0000256" key="1">
    <source>
        <dbReference type="ARBA" id="ARBA00001966"/>
    </source>
</evidence>
<reference evidence="7" key="1">
    <citation type="journal article" date="2015" name="Nature">
        <title>Complex archaea that bridge the gap between prokaryotes and eukaryotes.</title>
        <authorList>
            <person name="Spang A."/>
            <person name="Saw J.H."/>
            <person name="Jorgensen S.L."/>
            <person name="Zaremba-Niedzwiedzka K."/>
            <person name="Martijn J."/>
            <person name="Lind A.E."/>
            <person name="van Eijk R."/>
            <person name="Schleper C."/>
            <person name="Guy L."/>
            <person name="Ettema T.J."/>
        </authorList>
    </citation>
    <scope>NUCLEOTIDE SEQUENCE</scope>
</reference>
<dbReference type="GO" id="GO:0051539">
    <property type="term" value="F:4 iron, 4 sulfur cluster binding"/>
    <property type="evidence" value="ECO:0007669"/>
    <property type="project" value="UniProtKB-KW"/>
</dbReference>
<keyword evidence="2" id="KW-0949">S-adenosyl-L-methionine</keyword>
<dbReference type="InterPro" id="IPR006638">
    <property type="entry name" value="Elp3/MiaA/NifB-like_rSAM"/>
</dbReference>
<keyword evidence="3" id="KW-0479">Metal-binding</keyword>
<accession>A0A0F9FHS3</accession>
<dbReference type="Pfam" id="PF04055">
    <property type="entry name" value="Radical_SAM"/>
    <property type="match status" value="1"/>
</dbReference>
<dbReference type="EMBL" id="LAZR01030377">
    <property type="protein sequence ID" value="KKL56785.1"/>
    <property type="molecule type" value="Genomic_DNA"/>
</dbReference>
<dbReference type="GO" id="GO:0005829">
    <property type="term" value="C:cytosol"/>
    <property type="evidence" value="ECO:0007669"/>
    <property type="project" value="TreeGrafter"/>
</dbReference>
<protein>
    <recommendedName>
        <fullName evidence="6">Radical SAM core domain-containing protein</fullName>
    </recommendedName>
</protein>
<dbReference type="SMART" id="SM00729">
    <property type="entry name" value="Elp3"/>
    <property type="match status" value="1"/>
</dbReference>
<evidence type="ECO:0000256" key="2">
    <source>
        <dbReference type="ARBA" id="ARBA00022691"/>
    </source>
</evidence>
<dbReference type="InterPro" id="IPR023404">
    <property type="entry name" value="rSAM_horseshoe"/>
</dbReference>
<dbReference type="SUPFAM" id="SSF102114">
    <property type="entry name" value="Radical SAM enzymes"/>
    <property type="match status" value="1"/>
</dbReference>
<dbReference type="GO" id="GO:0046872">
    <property type="term" value="F:metal ion binding"/>
    <property type="evidence" value="ECO:0007669"/>
    <property type="project" value="UniProtKB-KW"/>
</dbReference>